<accession>A0A2G9GLV0</accession>
<dbReference type="Proteomes" id="UP000231279">
    <property type="component" value="Unassembled WGS sequence"/>
</dbReference>
<keyword evidence="2" id="KW-1185">Reference proteome</keyword>
<evidence type="ECO:0000313" key="1">
    <source>
        <dbReference type="EMBL" id="PIN06281.1"/>
    </source>
</evidence>
<proteinExistence type="predicted"/>
<dbReference type="OrthoDB" id="2015023at2759"/>
<dbReference type="AlphaFoldDB" id="A0A2G9GLV0"/>
<dbReference type="Gene3D" id="3.40.250.10">
    <property type="entry name" value="Rhodanese-like domain"/>
    <property type="match status" value="1"/>
</dbReference>
<dbReference type="InterPro" id="IPR036873">
    <property type="entry name" value="Rhodanese-like_dom_sf"/>
</dbReference>
<sequence>MKILQSPVHFFSKSKSTFEHPVNLTILYFDFVPSTKLFTNVFHNIFRYSDSAKIVARTLTKLGFKNCWIVTDGFSGSKGWLQSRLGTDSYNLSFAEVLSPSRVISAAGRRFGTTSSTKLLPGGSD</sequence>
<organism evidence="1 2">
    <name type="scientific">Handroanthus impetiginosus</name>
    <dbReference type="NCBI Taxonomy" id="429701"/>
    <lineage>
        <taxon>Eukaryota</taxon>
        <taxon>Viridiplantae</taxon>
        <taxon>Streptophyta</taxon>
        <taxon>Embryophyta</taxon>
        <taxon>Tracheophyta</taxon>
        <taxon>Spermatophyta</taxon>
        <taxon>Magnoliopsida</taxon>
        <taxon>eudicotyledons</taxon>
        <taxon>Gunneridae</taxon>
        <taxon>Pentapetalae</taxon>
        <taxon>asterids</taxon>
        <taxon>lamiids</taxon>
        <taxon>Lamiales</taxon>
        <taxon>Bignoniaceae</taxon>
        <taxon>Crescentiina</taxon>
        <taxon>Tabebuia alliance</taxon>
        <taxon>Handroanthus</taxon>
    </lineage>
</organism>
<dbReference type="EMBL" id="NKXS01004476">
    <property type="protein sequence ID" value="PIN06281.1"/>
    <property type="molecule type" value="Genomic_DNA"/>
</dbReference>
<evidence type="ECO:0000313" key="2">
    <source>
        <dbReference type="Proteomes" id="UP000231279"/>
    </source>
</evidence>
<gene>
    <name evidence="1" type="ORF">CDL12_21170</name>
</gene>
<dbReference type="STRING" id="429701.A0A2G9GLV0"/>
<protein>
    <submittedName>
        <fullName evidence="1">Uncharacterized protein</fullName>
    </submittedName>
</protein>
<comment type="caution">
    <text evidence="1">The sequence shown here is derived from an EMBL/GenBank/DDBJ whole genome shotgun (WGS) entry which is preliminary data.</text>
</comment>
<reference evidence="2" key="1">
    <citation type="journal article" date="2018" name="Gigascience">
        <title>Genome assembly of the Pink Ipe (Handroanthus impetiginosus, Bignoniaceae), a highly valued, ecologically keystone Neotropical timber forest tree.</title>
        <authorList>
            <person name="Silva-Junior O.B."/>
            <person name="Grattapaglia D."/>
            <person name="Novaes E."/>
            <person name="Collevatti R.G."/>
        </authorList>
    </citation>
    <scope>NUCLEOTIDE SEQUENCE [LARGE SCALE GENOMIC DNA]</scope>
    <source>
        <strain evidence="2">cv. UFG-1</strain>
    </source>
</reference>
<name>A0A2G9GLV0_9LAMI</name>